<evidence type="ECO:0000313" key="1">
    <source>
        <dbReference type="EMBL" id="JAH35138.1"/>
    </source>
</evidence>
<accession>A0A0E9S3L3</accession>
<dbReference type="EMBL" id="GBXM01073439">
    <property type="protein sequence ID" value="JAH35138.1"/>
    <property type="molecule type" value="Transcribed_RNA"/>
</dbReference>
<reference evidence="1" key="1">
    <citation type="submission" date="2014-11" db="EMBL/GenBank/DDBJ databases">
        <authorList>
            <person name="Amaro Gonzalez C."/>
        </authorList>
    </citation>
    <scope>NUCLEOTIDE SEQUENCE</scope>
</reference>
<name>A0A0E9S3L3_ANGAN</name>
<proteinExistence type="predicted"/>
<dbReference type="AlphaFoldDB" id="A0A0E9S3L3"/>
<reference evidence="1" key="2">
    <citation type="journal article" date="2015" name="Fish Shellfish Immunol.">
        <title>Early steps in the European eel (Anguilla anguilla)-Vibrio vulnificus interaction in the gills: Role of the RtxA13 toxin.</title>
        <authorList>
            <person name="Callol A."/>
            <person name="Pajuelo D."/>
            <person name="Ebbesson L."/>
            <person name="Teles M."/>
            <person name="MacKenzie S."/>
            <person name="Amaro C."/>
        </authorList>
    </citation>
    <scope>NUCLEOTIDE SEQUENCE</scope>
</reference>
<protein>
    <submittedName>
        <fullName evidence="1">Uncharacterized protein</fullName>
    </submittedName>
</protein>
<organism evidence="1">
    <name type="scientific">Anguilla anguilla</name>
    <name type="common">European freshwater eel</name>
    <name type="synonym">Muraena anguilla</name>
    <dbReference type="NCBI Taxonomy" id="7936"/>
    <lineage>
        <taxon>Eukaryota</taxon>
        <taxon>Metazoa</taxon>
        <taxon>Chordata</taxon>
        <taxon>Craniata</taxon>
        <taxon>Vertebrata</taxon>
        <taxon>Euteleostomi</taxon>
        <taxon>Actinopterygii</taxon>
        <taxon>Neopterygii</taxon>
        <taxon>Teleostei</taxon>
        <taxon>Anguilliformes</taxon>
        <taxon>Anguillidae</taxon>
        <taxon>Anguilla</taxon>
    </lineage>
</organism>
<sequence length="25" mass="2862">MFMHTLSCVHPHTGESLMSHLCLSY</sequence>